<feature type="transmembrane region" description="Helical" evidence="11">
    <location>
        <begin position="103"/>
        <end position="127"/>
    </location>
</feature>
<dbReference type="AlphaFoldDB" id="A0AAE0S305"/>
<gene>
    <name evidence="13" type="ORF">CHS0354_035334</name>
</gene>
<dbReference type="GO" id="GO:0008955">
    <property type="term" value="F:peptidoglycan glycosyltransferase activity"/>
    <property type="evidence" value="ECO:0007669"/>
    <property type="project" value="TreeGrafter"/>
</dbReference>
<keyword evidence="8 11" id="KW-0472">Membrane</keyword>
<dbReference type="InterPro" id="IPR050396">
    <property type="entry name" value="Glycosyltr_51/Transpeptidase"/>
</dbReference>
<dbReference type="PANTHER" id="PTHR32282:SF32">
    <property type="entry name" value="PENICILLIN-BINDING PROTEIN 2A"/>
    <property type="match status" value="1"/>
</dbReference>
<dbReference type="Gene3D" id="2.30.130.10">
    <property type="entry name" value="PUA domain"/>
    <property type="match status" value="1"/>
</dbReference>
<reference evidence="13" key="1">
    <citation type="journal article" date="2021" name="Genome Biol. Evol.">
        <title>A High-Quality Reference Genome for a Parasitic Bivalve with Doubly Uniparental Inheritance (Bivalvia: Unionida).</title>
        <authorList>
            <person name="Smith C.H."/>
        </authorList>
    </citation>
    <scope>NUCLEOTIDE SEQUENCE</scope>
    <source>
        <strain evidence="13">CHS0354</strain>
    </source>
</reference>
<evidence type="ECO:0000256" key="11">
    <source>
        <dbReference type="SAM" id="Phobius"/>
    </source>
</evidence>
<evidence type="ECO:0000256" key="8">
    <source>
        <dbReference type="ARBA" id="ARBA00023136"/>
    </source>
</evidence>
<dbReference type="Pfam" id="PF01472">
    <property type="entry name" value="PUA"/>
    <property type="match status" value="1"/>
</dbReference>
<keyword evidence="7 11" id="KW-1133">Transmembrane helix</keyword>
<dbReference type="GO" id="GO:0071555">
    <property type="term" value="P:cell wall organization"/>
    <property type="evidence" value="ECO:0007669"/>
    <property type="project" value="UniProtKB-KW"/>
</dbReference>
<keyword evidence="4 11" id="KW-0812">Transmembrane</keyword>
<keyword evidence="3" id="KW-0808">Transferase</keyword>
<keyword evidence="6" id="KW-0573">Peptidoglycan synthesis</keyword>
<keyword evidence="1" id="KW-1003">Cell membrane</keyword>
<reference evidence="13" key="2">
    <citation type="journal article" date="2021" name="Genome Biol. Evol.">
        <title>Developing a high-quality reference genome for a parasitic bivalve with doubly uniparental inheritance (Bivalvia: Unionida).</title>
        <authorList>
            <person name="Smith C.H."/>
        </authorList>
    </citation>
    <scope>NUCLEOTIDE SEQUENCE</scope>
    <source>
        <strain evidence="13">CHS0354</strain>
        <tissue evidence="13">Mantle</tissue>
    </source>
</reference>
<dbReference type="SUPFAM" id="SSF53955">
    <property type="entry name" value="Lysozyme-like"/>
    <property type="match status" value="1"/>
</dbReference>
<keyword evidence="14" id="KW-1185">Reference proteome</keyword>
<feature type="compositionally biased region" description="Basic and acidic residues" evidence="10">
    <location>
        <begin position="81"/>
        <end position="93"/>
    </location>
</feature>
<evidence type="ECO:0000256" key="2">
    <source>
        <dbReference type="ARBA" id="ARBA00022676"/>
    </source>
</evidence>
<keyword evidence="2" id="KW-0328">Glycosyltransferase</keyword>
<dbReference type="EMBL" id="JAEAOA010002069">
    <property type="protein sequence ID" value="KAK3584253.1"/>
    <property type="molecule type" value="Genomic_DNA"/>
</dbReference>
<organism evidence="13 14">
    <name type="scientific">Potamilus streckersoni</name>
    <dbReference type="NCBI Taxonomy" id="2493646"/>
    <lineage>
        <taxon>Eukaryota</taxon>
        <taxon>Metazoa</taxon>
        <taxon>Spiralia</taxon>
        <taxon>Lophotrochozoa</taxon>
        <taxon>Mollusca</taxon>
        <taxon>Bivalvia</taxon>
        <taxon>Autobranchia</taxon>
        <taxon>Heteroconchia</taxon>
        <taxon>Palaeoheterodonta</taxon>
        <taxon>Unionida</taxon>
        <taxon>Unionoidea</taxon>
        <taxon>Unionidae</taxon>
        <taxon>Ambleminae</taxon>
        <taxon>Lampsilini</taxon>
        <taxon>Potamilus</taxon>
    </lineage>
</organism>
<dbReference type="Proteomes" id="UP001195483">
    <property type="component" value="Unassembled WGS sequence"/>
</dbReference>
<name>A0AAE0S305_9BIVA</name>
<reference evidence="13" key="3">
    <citation type="submission" date="2023-05" db="EMBL/GenBank/DDBJ databases">
        <authorList>
            <person name="Smith C.H."/>
        </authorList>
    </citation>
    <scope>NUCLEOTIDE SEQUENCE</scope>
    <source>
        <strain evidence="13">CHS0354</strain>
        <tissue evidence="13">Mantle</tissue>
    </source>
</reference>
<dbReference type="Gene3D" id="6.20.370.110">
    <property type="match status" value="1"/>
</dbReference>
<dbReference type="GO" id="GO:0003723">
    <property type="term" value="F:RNA binding"/>
    <property type="evidence" value="ECO:0007669"/>
    <property type="project" value="InterPro"/>
</dbReference>
<dbReference type="InterPro" id="IPR036974">
    <property type="entry name" value="PUA_sf"/>
</dbReference>
<keyword evidence="5" id="KW-0133">Cell shape</keyword>
<sequence length="191" mass="20864">MAETKGEVLIDAGAEQALLNNKSLLAVGIIKVSGVVKKGDTVVIKNSSGQRIGVGISTGAFFSRLSLGKLIPGAQKRSKQSRQEKRVKDADEKRSLPRRTLSVLLKIGFYSAVLGSLVGIGLLGYVIEVAEELPDVNALKNPNFELPSIIYDRNGKQVYELYVEKRILIKKEDIPQDVKNALIATEDSRFL</sequence>
<evidence type="ECO:0000256" key="7">
    <source>
        <dbReference type="ARBA" id="ARBA00022989"/>
    </source>
</evidence>
<dbReference type="InterPro" id="IPR002478">
    <property type="entry name" value="PUA"/>
</dbReference>
<evidence type="ECO:0000256" key="9">
    <source>
        <dbReference type="ARBA" id="ARBA00023316"/>
    </source>
</evidence>
<dbReference type="SMART" id="SM00359">
    <property type="entry name" value="PUA"/>
    <property type="match status" value="1"/>
</dbReference>
<evidence type="ECO:0000259" key="12">
    <source>
        <dbReference type="SMART" id="SM00359"/>
    </source>
</evidence>
<proteinExistence type="predicted"/>
<dbReference type="InterPro" id="IPR015947">
    <property type="entry name" value="PUA-like_sf"/>
</dbReference>
<keyword evidence="9" id="KW-0961">Cell wall biogenesis/degradation</keyword>
<accession>A0AAE0S305</accession>
<evidence type="ECO:0000256" key="4">
    <source>
        <dbReference type="ARBA" id="ARBA00022692"/>
    </source>
</evidence>
<evidence type="ECO:0000256" key="3">
    <source>
        <dbReference type="ARBA" id="ARBA00022679"/>
    </source>
</evidence>
<evidence type="ECO:0000256" key="1">
    <source>
        <dbReference type="ARBA" id="ARBA00022475"/>
    </source>
</evidence>
<dbReference type="PANTHER" id="PTHR32282">
    <property type="entry name" value="BINDING PROTEIN TRANSPEPTIDASE, PUTATIVE-RELATED"/>
    <property type="match status" value="1"/>
</dbReference>
<dbReference type="GO" id="GO:0008360">
    <property type="term" value="P:regulation of cell shape"/>
    <property type="evidence" value="ECO:0007669"/>
    <property type="project" value="UniProtKB-KW"/>
</dbReference>
<evidence type="ECO:0000313" key="13">
    <source>
        <dbReference type="EMBL" id="KAK3584253.1"/>
    </source>
</evidence>
<protein>
    <recommendedName>
        <fullName evidence="12">PUA domain-containing protein</fullName>
    </recommendedName>
</protein>
<dbReference type="InterPro" id="IPR023346">
    <property type="entry name" value="Lysozyme-like_dom_sf"/>
</dbReference>
<feature type="region of interest" description="Disordered" evidence="10">
    <location>
        <begin position="73"/>
        <end position="93"/>
    </location>
</feature>
<comment type="caution">
    <text evidence="13">The sequence shown here is derived from an EMBL/GenBank/DDBJ whole genome shotgun (WGS) entry which is preliminary data.</text>
</comment>
<feature type="domain" description="PUA" evidence="12">
    <location>
        <begin position="6"/>
        <end position="80"/>
    </location>
</feature>
<dbReference type="PROSITE" id="PS50890">
    <property type="entry name" value="PUA"/>
    <property type="match status" value="1"/>
</dbReference>
<evidence type="ECO:0000256" key="5">
    <source>
        <dbReference type="ARBA" id="ARBA00022960"/>
    </source>
</evidence>
<dbReference type="SUPFAM" id="SSF88697">
    <property type="entry name" value="PUA domain-like"/>
    <property type="match status" value="1"/>
</dbReference>
<evidence type="ECO:0000256" key="10">
    <source>
        <dbReference type="SAM" id="MobiDB-lite"/>
    </source>
</evidence>
<evidence type="ECO:0000256" key="6">
    <source>
        <dbReference type="ARBA" id="ARBA00022984"/>
    </source>
</evidence>
<evidence type="ECO:0000313" key="14">
    <source>
        <dbReference type="Proteomes" id="UP001195483"/>
    </source>
</evidence>